<dbReference type="InterPro" id="IPR029044">
    <property type="entry name" value="Nucleotide-diphossugar_trans"/>
</dbReference>
<dbReference type="SUPFAM" id="SSF53448">
    <property type="entry name" value="Nucleotide-diphospho-sugar transferases"/>
    <property type="match status" value="1"/>
</dbReference>
<gene>
    <name evidence="1" type="ORF">DSM106972_014410</name>
</gene>
<evidence type="ECO:0000313" key="2">
    <source>
        <dbReference type="Proteomes" id="UP000271624"/>
    </source>
</evidence>
<dbReference type="EMBL" id="RSCL01000003">
    <property type="protein sequence ID" value="RUT08273.1"/>
    <property type="molecule type" value="Genomic_DNA"/>
</dbReference>
<dbReference type="Proteomes" id="UP000271624">
    <property type="component" value="Unassembled WGS sequence"/>
</dbReference>
<comment type="caution">
    <text evidence="1">The sequence shown here is derived from an EMBL/GenBank/DDBJ whole genome shotgun (WGS) entry which is preliminary data.</text>
</comment>
<organism evidence="1 2">
    <name type="scientific">Dulcicalothrix desertica PCC 7102</name>
    <dbReference type="NCBI Taxonomy" id="232991"/>
    <lineage>
        <taxon>Bacteria</taxon>
        <taxon>Bacillati</taxon>
        <taxon>Cyanobacteriota</taxon>
        <taxon>Cyanophyceae</taxon>
        <taxon>Nostocales</taxon>
        <taxon>Calotrichaceae</taxon>
        <taxon>Dulcicalothrix</taxon>
    </lineage>
</organism>
<protein>
    <recommendedName>
        <fullName evidence="3">Glycosyl transferase</fullName>
    </recommendedName>
</protein>
<accession>A0A3S1CRZ0</accession>
<dbReference type="AlphaFoldDB" id="A0A3S1CRZ0"/>
<dbReference type="RefSeq" id="WP_127080097.1">
    <property type="nucleotide sequence ID" value="NZ_RSCL01000003.1"/>
</dbReference>
<reference evidence="1" key="2">
    <citation type="journal article" date="2019" name="Genome Biol. Evol.">
        <title>Day and night: Metabolic profiles and evolutionary relationships of six axenic non-marine cyanobacteria.</title>
        <authorList>
            <person name="Will S.E."/>
            <person name="Henke P."/>
            <person name="Boedeker C."/>
            <person name="Huang S."/>
            <person name="Brinkmann H."/>
            <person name="Rohde M."/>
            <person name="Jarek M."/>
            <person name="Friedl T."/>
            <person name="Seufert S."/>
            <person name="Schumacher M."/>
            <person name="Overmann J."/>
            <person name="Neumann-Schaal M."/>
            <person name="Petersen J."/>
        </authorList>
    </citation>
    <scope>NUCLEOTIDE SEQUENCE [LARGE SCALE GENOMIC DNA]</scope>
    <source>
        <strain evidence="1">PCC 7102</strain>
    </source>
</reference>
<dbReference type="OrthoDB" id="509436at2"/>
<reference evidence="1" key="1">
    <citation type="submission" date="2018-12" db="EMBL/GenBank/DDBJ databases">
        <authorList>
            <person name="Will S."/>
            <person name="Neumann-Schaal M."/>
            <person name="Henke P."/>
        </authorList>
    </citation>
    <scope>NUCLEOTIDE SEQUENCE</scope>
    <source>
        <strain evidence="1">PCC 7102</strain>
    </source>
</reference>
<dbReference type="Gene3D" id="3.90.550.10">
    <property type="entry name" value="Spore Coat Polysaccharide Biosynthesis Protein SpsA, Chain A"/>
    <property type="match status" value="1"/>
</dbReference>
<keyword evidence="2" id="KW-1185">Reference proteome</keyword>
<proteinExistence type="predicted"/>
<evidence type="ECO:0000313" key="1">
    <source>
        <dbReference type="EMBL" id="RUT08273.1"/>
    </source>
</evidence>
<sequence>MAPITFVCCIESGWLEVQTLRMIESLRRWGGAYASCPVYAVTPRFGPPISKNTRIQLEQLQVQYISFSNQHKYSWNKFLNKLMALKAVEEIAETEFISWLDSDLLVVNEPSEFMMKEDFSFVACPADKLSNETSGADDPNDPYWRQICKCLDIDIEALPWVKSEPQHSPMRFCFNSGVFVYRRSTNFAQHYLDTFTQLCDCQVMSKKTGIFFNDQVALGLTVAKMGIRWDTLSYSHNFAIGTCVPEPWYDNTHIQTAKIIHYHDSMWHWFWDTFYKSVNDSHPQVGEWLAMIGPMKSQAPMPSRVMKKTLDYFRKQQELAFCKHCQSY</sequence>
<evidence type="ECO:0008006" key="3">
    <source>
        <dbReference type="Google" id="ProtNLM"/>
    </source>
</evidence>
<name>A0A3S1CRZ0_9CYAN</name>